<accession>A0A9W7JFQ9</accession>
<protein>
    <submittedName>
        <fullName evidence="2">CHORUS, ENLARGED TETRAD 2, glucan synthase-like 8, MASSUE, GLUCAN SYNTHASE-LIKE 8</fullName>
    </submittedName>
</protein>
<sequence>MININSFSPQKDNVRNQRENVVLTVANAQSRFGIPVEADPKIDEKAINEVFLKVLDNYIKWCKYLRIRLAWNSVEAINRDRKLFFVSLYFLIWGEAANVRFLPECICYIFHHMARELDAIVDHGEAHPAPSCATESGSVSFLEQIICPIYDTMAAEAARNSNGKAAHSSWRNYDDFNEYFWSPACFELSWPMRRDSPFLLMPKKWKRVSSTEHF</sequence>
<dbReference type="Proteomes" id="UP001165190">
    <property type="component" value="Unassembled WGS sequence"/>
</dbReference>
<keyword evidence="3" id="KW-1185">Reference proteome</keyword>
<dbReference type="InterPro" id="IPR026899">
    <property type="entry name" value="FKS1-like_dom1"/>
</dbReference>
<name>A0A9W7JFQ9_HIBTR</name>
<dbReference type="EMBL" id="BSYR01000065">
    <property type="protein sequence ID" value="GMJ13700.1"/>
    <property type="molecule type" value="Genomic_DNA"/>
</dbReference>
<dbReference type="AlphaFoldDB" id="A0A9W7JFQ9"/>
<proteinExistence type="predicted"/>
<organism evidence="2 3">
    <name type="scientific">Hibiscus trionum</name>
    <name type="common">Flower of an hour</name>
    <dbReference type="NCBI Taxonomy" id="183268"/>
    <lineage>
        <taxon>Eukaryota</taxon>
        <taxon>Viridiplantae</taxon>
        <taxon>Streptophyta</taxon>
        <taxon>Embryophyta</taxon>
        <taxon>Tracheophyta</taxon>
        <taxon>Spermatophyta</taxon>
        <taxon>Magnoliopsida</taxon>
        <taxon>eudicotyledons</taxon>
        <taxon>Gunneridae</taxon>
        <taxon>Pentapetalae</taxon>
        <taxon>rosids</taxon>
        <taxon>malvids</taxon>
        <taxon>Malvales</taxon>
        <taxon>Malvaceae</taxon>
        <taxon>Malvoideae</taxon>
        <taxon>Hibiscus</taxon>
    </lineage>
</organism>
<evidence type="ECO:0000313" key="2">
    <source>
        <dbReference type="EMBL" id="GMJ13700.1"/>
    </source>
</evidence>
<dbReference type="PANTHER" id="PTHR12741:SF67">
    <property type="entry name" value="CALLOSE SYNTHASE 10"/>
    <property type="match status" value="1"/>
</dbReference>
<dbReference type="GO" id="GO:0046527">
    <property type="term" value="F:glucosyltransferase activity"/>
    <property type="evidence" value="ECO:0007669"/>
    <property type="project" value="TreeGrafter"/>
</dbReference>
<comment type="caution">
    <text evidence="2">The sequence shown here is derived from an EMBL/GenBank/DDBJ whole genome shotgun (WGS) entry which is preliminary data.</text>
</comment>
<dbReference type="PANTHER" id="PTHR12741">
    <property type="entry name" value="LYST-INTERACTING PROTEIN LIP5 DOPAMINE RESPONSIVE PROTEIN DRG-1"/>
    <property type="match status" value="1"/>
</dbReference>
<dbReference type="SMART" id="SM01205">
    <property type="entry name" value="FKS1_dom1"/>
    <property type="match status" value="1"/>
</dbReference>
<dbReference type="Pfam" id="PF14288">
    <property type="entry name" value="FKS1_dom1"/>
    <property type="match status" value="1"/>
</dbReference>
<gene>
    <name evidence="2" type="ORF">HRI_005039200</name>
</gene>
<feature type="domain" description="1,3-beta-glucan synthase component FKS1-like" evidence="1">
    <location>
        <begin position="80"/>
        <end position="193"/>
    </location>
</feature>
<dbReference type="OrthoDB" id="1001202at2759"/>
<evidence type="ECO:0000259" key="1">
    <source>
        <dbReference type="SMART" id="SM01205"/>
    </source>
</evidence>
<evidence type="ECO:0000313" key="3">
    <source>
        <dbReference type="Proteomes" id="UP001165190"/>
    </source>
</evidence>
<dbReference type="GO" id="GO:0005886">
    <property type="term" value="C:plasma membrane"/>
    <property type="evidence" value="ECO:0007669"/>
    <property type="project" value="TreeGrafter"/>
</dbReference>
<reference evidence="2" key="1">
    <citation type="submission" date="2023-05" db="EMBL/GenBank/DDBJ databases">
        <title>Genome and transcriptome analyses reveal genes involved in the formation of fine ridges on petal epidermal cells in Hibiscus trionum.</title>
        <authorList>
            <person name="Koshimizu S."/>
            <person name="Masuda S."/>
            <person name="Ishii T."/>
            <person name="Shirasu K."/>
            <person name="Hoshino A."/>
            <person name="Arita M."/>
        </authorList>
    </citation>
    <scope>NUCLEOTIDE SEQUENCE</scope>
    <source>
        <strain evidence="2">Hamamatsu line</strain>
    </source>
</reference>